<dbReference type="EMBL" id="CP095848">
    <property type="protein sequence ID" value="UPL50505.1"/>
    <property type="molecule type" value="Genomic_DNA"/>
</dbReference>
<sequence>MPDSATARLRDILQLRFTDLFASLPPHMLATISPASPWKRLAKVLGYAGLRLVGNLFRPVRNPEQLHGAVWLYVVSQNNYDSLHFLREALPGSVLVAGQSKQIGRYNQAVNRLSLRRKLLYYGQFLGVYYGLKRTEGPRAWRFFDLIFNAIGYYEVYVRALRHYRPRAIVFANDHNDDARALLLAARACGVPTAYVQHASVSTNFPPLGFDFSLLEGQDALDKYRQCGPVYGRTELVGMPKADAFLARKNQNPTVQRVAIAINTLDDAEAVAAAVDHLLREFSGLIFTLRPHPGDTRDFSFLRRQYPQLHFSDARQQTVFEFLAEHDALIAADTSTHLEATLLNLASIYFRFGTHGVAEDYYGYVAHGLVERAHTLPELSALLRRYQQHKPADLYHRAAYYNATLGTPDEGHSQQRAARLLSEWLGKAAPTPTVTT</sequence>
<protein>
    <recommendedName>
        <fullName evidence="3">CDP-Glycerol:Poly(Glycerophosphate) glycerophosphotransferase</fullName>
    </recommendedName>
</protein>
<accession>A0ABY4JD49</accession>
<name>A0ABY4JD49_9BACT</name>
<keyword evidence="2" id="KW-1185">Reference proteome</keyword>
<proteinExistence type="predicted"/>
<evidence type="ECO:0000313" key="1">
    <source>
        <dbReference type="EMBL" id="UPL50505.1"/>
    </source>
</evidence>
<dbReference type="SUPFAM" id="SSF53756">
    <property type="entry name" value="UDP-Glycosyltransferase/glycogen phosphorylase"/>
    <property type="match status" value="1"/>
</dbReference>
<organism evidence="1 2">
    <name type="scientific">Hymenobacter sublimis</name>
    <dbReference type="NCBI Taxonomy" id="2933777"/>
    <lineage>
        <taxon>Bacteria</taxon>
        <taxon>Pseudomonadati</taxon>
        <taxon>Bacteroidota</taxon>
        <taxon>Cytophagia</taxon>
        <taxon>Cytophagales</taxon>
        <taxon>Hymenobacteraceae</taxon>
        <taxon>Hymenobacter</taxon>
    </lineage>
</organism>
<dbReference type="Proteomes" id="UP000829647">
    <property type="component" value="Chromosome"/>
</dbReference>
<evidence type="ECO:0000313" key="2">
    <source>
        <dbReference type="Proteomes" id="UP000829647"/>
    </source>
</evidence>
<reference evidence="1 2" key="1">
    <citation type="submission" date="2022-04" db="EMBL/GenBank/DDBJ databases">
        <title>Hymenobacter sp. isolated from the air.</title>
        <authorList>
            <person name="Won M."/>
            <person name="Lee C.-M."/>
            <person name="Woen H.-Y."/>
            <person name="Kwon S.-W."/>
        </authorList>
    </citation>
    <scope>NUCLEOTIDE SEQUENCE [LARGE SCALE GENOMIC DNA]</scope>
    <source>
        <strain evidence="2">5516 S-25</strain>
    </source>
</reference>
<gene>
    <name evidence="1" type="ORF">MWH26_06260</name>
</gene>
<evidence type="ECO:0008006" key="3">
    <source>
        <dbReference type="Google" id="ProtNLM"/>
    </source>
</evidence>
<dbReference type="RefSeq" id="WP_247976519.1">
    <property type="nucleotide sequence ID" value="NZ_CP095848.1"/>
</dbReference>